<accession>A0A8E1C084</accession>
<dbReference type="EMBL" id="JFKF01000041">
    <property type="protein sequence ID" value="KDO03319.1"/>
    <property type="molecule type" value="Genomic_DNA"/>
</dbReference>
<evidence type="ECO:0000313" key="1">
    <source>
        <dbReference type="EMBL" id="KDO03319.1"/>
    </source>
</evidence>
<comment type="caution">
    <text evidence="1">The sequence shown here is derived from an EMBL/GenBank/DDBJ whole genome shotgun (WGS) entry which is preliminary data.</text>
</comment>
<keyword evidence="2" id="KW-1185">Reference proteome</keyword>
<gene>
    <name evidence="1" type="ORF">REISMN_02375</name>
</gene>
<dbReference type="AlphaFoldDB" id="A0A8E1C084"/>
<sequence length="108" mass="12808">MQNFKINSKSVANMVAQIRVKQLAIRDSQNKIQKIIVEEIGKKFNKSNEELVQEIEDKIQQYLETSKAINNYLKDQSIDDVEYPIKYNKTDIQLKMIYEYVKHNKKVI</sequence>
<dbReference type="Proteomes" id="UP000027161">
    <property type="component" value="Unassembled WGS sequence"/>
</dbReference>
<dbReference type="RefSeq" id="WP_152540708.1">
    <property type="nucleotide sequence ID" value="NZ_CP113531.1"/>
</dbReference>
<reference evidence="1 2" key="1">
    <citation type="submission" date="2014-02" db="EMBL/GenBank/DDBJ databases">
        <title>Draft genome sequence of Rickettsia buchneri sp. nov. ISO7T.</title>
        <authorList>
            <person name="Felsheim R.F."/>
            <person name="Kurtti T.J."/>
            <person name="Munderloh U.G."/>
        </authorList>
    </citation>
    <scope>NUCLEOTIDE SEQUENCE [LARGE SCALE GENOMIC DNA]</scope>
    <source>
        <strain evidence="1 2">ISO7</strain>
    </source>
</reference>
<evidence type="ECO:0000313" key="2">
    <source>
        <dbReference type="Proteomes" id="UP000027161"/>
    </source>
</evidence>
<protein>
    <submittedName>
        <fullName evidence="1">Uncharacterized protein</fullName>
    </submittedName>
</protein>
<proteinExistence type="predicted"/>
<organism evidence="1 2">
    <name type="scientific">Rickettsia tamurae subsp. buchneri</name>
    <dbReference type="NCBI Taxonomy" id="1462938"/>
    <lineage>
        <taxon>Bacteria</taxon>
        <taxon>Pseudomonadati</taxon>
        <taxon>Pseudomonadota</taxon>
        <taxon>Alphaproteobacteria</taxon>
        <taxon>Rickettsiales</taxon>
        <taxon>Rickettsiaceae</taxon>
        <taxon>Rickettsieae</taxon>
        <taxon>Rickettsia</taxon>
        <taxon>spotted fever group</taxon>
    </lineage>
</organism>
<name>A0A8E1C084_9RICK</name>